<dbReference type="InterPro" id="IPR000713">
    <property type="entry name" value="Mur_ligase_N"/>
</dbReference>
<feature type="transmembrane region" description="Helical" evidence="15">
    <location>
        <begin position="6"/>
        <end position="26"/>
    </location>
</feature>
<comment type="function">
    <text evidence="14">Cell wall formation.</text>
</comment>
<keyword evidence="20" id="KW-1185">Reference proteome</keyword>
<keyword evidence="10 14" id="KW-0573">Peptidoglycan synthesis</keyword>
<keyword evidence="6 14" id="KW-0132">Cell division</keyword>
<evidence type="ECO:0000256" key="6">
    <source>
        <dbReference type="ARBA" id="ARBA00022618"/>
    </source>
</evidence>
<dbReference type="UniPathway" id="UPA00219"/>
<keyword evidence="12 14" id="KW-0961">Cell wall biogenesis/degradation</keyword>
<comment type="pathway">
    <text evidence="2 14">Cell wall biogenesis; peptidoglycan biosynthesis.</text>
</comment>
<dbReference type="NCBIfam" id="TIGR01082">
    <property type="entry name" value="murC"/>
    <property type="match status" value="1"/>
</dbReference>
<evidence type="ECO:0000256" key="10">
    <source>
        <dbReference type="ARBA" id="ARBA00022984"/>
    </source>
</evidence>
<comment type="caution">
    <text evidence="19">The sequence shown here is derived from an EMBL/GenBank/DDBJ whole genome shotgun (WGS) entry which is preliminary data.</text>
</comment>
<keyword evidence="7 14" id="KW-0547">Nucleotide-binding</keyword>
<dbReference type="PANTHER" id="PTHR43445:SF3">
    <property type="entry name" value="UDP-N-ACETYLMURAMATE--L-ALANINE LIGASE"/>
    <property type="match status" value="1"/>
</dbReference>
<evidence type="ECO:0000259" key="16">
    <source>
        <dbReference type="Pfam" id="PF01225"/>
    </source>
</evidence>
<name>A0A512AW79_9BACT</name>
<dbReference type="GO" id="GO:0008360">
    <property type="term" value="P:regulation of cell shape"/>
    <property type="evidence" value="ECO:0007669"/>
    <property type="project" value="UniProtKB-KW"/>
</dbReference>
<evidence type="ECO:0000259" key="18">
    <source>
        <dbReference type="Pfam" id="PF08245"/>
    </source>
</evidence>
<dbReference type="InterPro" id="IPR013221">
    <property type="entry name" value="Mur_ligase_cen"/>
</dbReference>
<dbReference type="AlphaFoldDB" id="A0A512AW79"/>
<evidence type="ECO:0000256" key="13">
    <source>
        <dbReference type="ARBA" id="ARBA00047833"/>
    </source>
</evidence>
<dbReference type="GO" id="GO:0005524">
    <property type="term" value="F:ATP binding"/>
    <property type="evidence" value="ECO:0007669"/>
    <property type="project" value="UniProtKB-UniRule"/>
</dbReference>
<evidence type="ECO:0000256" key="9">
    <source>
        <dbReference type="ARBA" id="ARBA00022960"/>
    </source>
</evidence>
<protein>
    <recommendedName>
        <fullName evidence="3 14">UDP-N-acetylmuramate--L-alanine ligase</fullName>
        <ecNumber evidence="3 14">6.3.2.8</ecNumber>
    </recommendedName>
    <alternativeName>
        <fullName evidence="14">UDP-N-acetylmuramoyl-L-alanine synthetase</fullName>
    </alternativeName>
</protein>
<keyword evidence="4 14" id="KW-0963">Cytoplasm</keyword>
<dbReference type="Gene3D" id="3.90.190.20">
    <property type="entry name" value="Mur ligase, C-terminal domain"/>
    <property type="match status" value="1"/>
</dbReference>
<evidence type="ECO:0000256" key="4">
    <source>
        <dbReference type="ARBA" id="ARBA00022490"/>
    </source>
</evidence>
<dbReference type="Pfam" id="PF02875">
    <property type="entry name" value="Mur_ligase_C"/>
    <property type="match status" value="1"/>
</dbReference>
<evidence type="ECO:0000256" key="1">
    <source>
        <dbReference type="ARBA" id="ARBA00004496"/>
    </source>
</evidence>
<dbReference type="InterPro" id="IPR050061">
    <property type="entry name" value="MurCDEF_pg_biosynth"/>
</dbReference>
<dbReference type="EMBL" id="BJYS01000009">
    <property type="protein sequence ID" value="GEO03965.1"/>
    <property type="molecule type" value="Genomic_DNA"/>
</dbReference>
<dbReference type="InterPro" id="IPR004101">
    <property type="entry name" value="Mur_ligase_C"/>
</dbReference>
<evidence type="ECO:0000256" key="8">
    <source>
        <dbReference type="ARBA" id="ARBA00022840"/>
    </source>
</evidence>
<dbReference type="OrthoDB" id="9804126at2"/>
<dbReference type="InterPro" id="IPR036615">
    <property type="entry name" value="Mur_ligase_C_dom_sf"/>
</dbReference>
<reference evidence="19 20" key="1">
    <citation type="submission" date="2019-07" db="EMBL/GenBank/DDBJ databases">
        <title>Whole genome shotgun sequence of Adhaeribacter aerolatus NBRC 106133.</title>
        <authorList>
            <person name="Hosoyama A."/>
            <person name="Uohara A."/>
            <person name="Ohji S."/>
            <person name="Ichikawa N."/>
        </authorList>
    </citation>
    <scope>NUCLEOTIDE SEQUENCE [LARGE SCALE GENOMIC DNA]</scope>
    <source>
        <strain evidence="19 20">NBRC 106133</strain>
    </source>
</reference>
<keyword evidence="15" id="KW-0472">Membrane</keyword>
<gene>
    <name evidence="14" type="primary">murC</name>
    <name evidence="19" type="ORF">AAE02nite_16290</name>
</gene>
<evidence type="ECO:0000256" key="12">
    <source>
        <dbReference type="ARBA" id="ARBA00023316"/>
    </source>
</evidence>
<organism evidence="19 20">
    <name type="scientific">Adhaeribacter aerolatus</name>
    <dbReference type="NCBI Taxonomy" id="670289"/>
    <lineage>
        <taxon>Bacteria</taxon>
        <taxon>Pseudomonadati</taxon>
        <taxon>Bacteroidota</taxon>
        <taxon>Cytophagia</taxon>
        <taxon>Cytophagales</taxon>
        <taxon>Hymenobacteraceae</taxon>
        <taxon>Adhaeribacter</taxon>
    </lineage>
</organism>
<keyword evidence="5 14" id="KW-0436">Ligase</keyword>
<evidence type="ECO:0000256" key="7">
    <source>
        <dbReference type="ARBA" id="ARBA00022741"/>
    </source>
</evidence>
<feature type="domain" description="Mur ligase central" evidence="18">
    <location>
        <begin position="118"/>
        <end position="300"/>
    </location>
</feature>
<evidence type="ECO:0000256" key="2">
    <source>
        <dbReference type="ARBA" id="ARBA00004752"/>
    </source>
</evidence>
<comment type="catalytic activity">
    <reaction evidence="13 14">
        <text>UDP-N-acetyl-alpha-D-muramate + L-alanine + ATP = UDP-N-acetyl-alpha-D-muramoyl-L-alanine + ADP + phosphate + H(+)</text>
        <dbReference type="Rhea" id="RHEA:23372"/>
        <dbReference type="ChEBI" id="CHEBI:15378"/>
        <dbReference type="ChEBI" id="CHEBI:30616"/>
        <dbReference type="ChEBI" id="CHEBI:43474"/>
        <dbReference type="ChEBI" id="CHEBI:57972"/>
        <dbReference type="ChEBI" id="CHEBI:70757"/>
        <dbReference type="ChEBI" id="CHEBI:83898"/>
        <dbReference type="ChEBI" id="CHEBI:456216"/>
        <dbReference type="EC" id="6.3.2.8"/>
    </reaction>
</comment>
<dbReference type="GO" id="GO:0005737">
    <property type="term" value="C:cytoplasm"/>
    <property type="evidence" value="ECO:0007669"/>
    <property type="project" value="UniProtKB-SubCell"/>
</dbReference>
<keyword evidence="9 14" id="KW-0133">Cell shape</keyword>
<dbReference type="PANTHER" id="PTHR43445">
    <property type="entry name" value="UDP-N-ACETYLMURAMATE--L-ALANINE LIGASE-RELATED"/>
    <property type="match status" value="1"/>
</dbReference>
<evidence type="ECO:0000313" key="19">
    <source>
        <dbReference type="EMBL" id="GEO03965.1"/>
    </source>
</evidence>
<feature type="binding site" evidence="14">
    <location>
        <begin position="120"/>
        <end position="126"/>
    </location>
    <ligand>
        <name>ATP</name>
        <dbReference type="ChEBI" id="CHEBI:30616"/>
    </ligand>
</feature>
<accession>A0A512AW79</accession>
<keyword evidence="8 14" id="KW-0067">ATP-binding</keyword>
<dbReference type="Gene3D" id="3.40.50.720">
    <property type="entry name" value="NAD(P)-binding Rossmann-like Domain"/>
    <property type="match status" value="1"/>
</dbReference>
<dbReference type="SUPFAM" id="SSF53244">
    <property type="entry name" value="MurD-like peptide ligases, peptide-binding domain"/>
    <property type="match status" value="1"/>
</dbReference>
<evidence type="ECO:0000256" key="5">
    <source>
        <dbReference type="ARBA" id="ARBA00022598"/>
    </source>
</evidence>
<dbReference type="InterPro" id="IPR005758">
    <property type="entry name" value="UDP-N-AcMur_Ala_ligase_MurC"/>
</dbReference>
<dbReference type="GO" id="GO:0051301">
    <property type="term" value="P:cell division"/>
    <property type="evidence" value="ECO:0007669"/>
    <property type="project" value="UniProtKB-KW"/>
</dbReference>
<comment type="similarity">
    <text evidence="14">Belongs to the MurCDEF family.</text>
</comment>
<dbReference type="Gene3D" id="3.40.1190.10">
    <property type="entry name" value="Mur-like, catalytic domain"/>
    <property type="match status" value="1"/>
</dbReference>
<dbReference type="Pfam" id="PF08245">
    <property type="entry name" value="Mur_ligase_M"/>
    <property type="match status" value="1"/>
</dbReference>
<evidence type="ECO:0000259" key="17">
    <source>
        <dbReference type="Pfam" id="PF02875"/>
    </source>
</evidence>
<feature type="domain" description="Mur ligase C-terminal" evidence="17">
    <location>
        <begin position="322"/>
        <end position="448"/>
    </location>
</feature>
<sequence length="470" mass="51918">MKLEAYKYIYFLGIGGIGMSAIARWFRSQGYPVWGYDKTETPLTQTLSAEGIQIHYDDDIKNIPAEVIENKEATLVILTPAIPKEHQEWHYLQEQGYTIKKRSEVLGLITQSAYTVAVAGTHGKTTTSSMVAHLLHQAGVNCSAFLGGIAVNFNSNLVLATDSTAPQTVVVEADEYDRSFLRLFPDIAIVTSSDADHLDIYGNKEELIKSFGDFISQIRPNGYLILNEQVDSRVVAKIDPSVKIIRYAFENSQVSATGVTAAGRTFTFSLQSDLGNIPDLELRVPGFHNVENMLAAATAAQLVGVTPGQIKAGVKTYEGVHRRFEYIVDNNKPIFIDDYAHHPGEIDAFIRSLKALYPGKKLKVIFQPHLYTRTRDFADEFAQSLSQVDEVALLEIYPAREKPLPGVTAQLILDKINGPKKYIISKEEVLKSIKNNNDIDILATVGAGDIDTLVKPIKQILGGQNHVPEA</sequence>
<proteinExistence type="inferred from homology"/>
<feature type="domain" description="Mur ligase N-terminal catalytic" evidence="16">
    <location>
        <begin position="9"/>
        <end position="113"/>
    </location>
</feature>
<dbReference type="EC" id="6.3.2.8" evidence="3 14"/>
<dbReference type="InterPro" id="IPR036565">
    <property type="entry name" value="Mur-like_cat_sf"/>
</dbReference>
<comment type="subcellular location">
    <subcellularLocation>
        <location evidence="1 14">Cytoplasm</location>
    </subcellularLocation>
</comment>
<keyword evidence="15" id="KW-1133">Transmembrane helix</keyword>
<evidence type="ECO:0000256" key="14">
    <source>
        <dbReference type="HAMAP-Rule" id="MF_00046"/>
    </source>
</evidence>
<dbReference type="SUPFAM" id="SSF53623">
    <property type="entry name" value="MurD-like peptide ligases, catalytic domain"/>
    <property type="match status" value="1"/>
</dbReference>
<evidence type="ECO:0000256" key="15">
    <source>
        <dbReference type="SAM" id="Phobius"/>
    </source>
</evidence>
<dbReference type="HAMAP" id="MF_00046">
    <property type="entry name" value="MurC"/>
    <property type="match status" value="1"/>
</dbReference>
<keyword evidence="11 14" id="KW-0131">Cell cycle</keyword>
<dbReference type="GO" id="GO:0008763">
    <property type="term" value="F:UDP-N-acetylmuramate-L-alanine ligase activity"/>
    <property type="evidence" value="ECO:0007669"/>
    <property type="project" value="UniProtKB-UniRule"/>
</dbReference>
<dbReference type="GO" id="GO:0071555">
    <property type="term" value="P:cell wall organization"/>
    <property type="evidence" value="ECO:0007669"/>
    <property type="project" value="UniProtKB-KW"/>
</dbReference>
<evidence type="ECO:0000256" key="3">
    <source>
        <dbReference type="ARBA" id="ARBA00012211"/>
    </source>
</evidence>
<evidence type="ECO:0000256" key="11">
    <source>
        <dbReference type="ARBA" id="ARBA00023306"/>
    </source>
</evidence>
<dbReference type="SUPFAM" id="SSF51984">
    <property type="entry name" value="MurCD N-terminal domain"/>
    <property type="match status" value="1"/>
</dbReference>
<dbReference type="GO" id="GO:0009252">
    <property type="term" value="P:peptidoglycan biosynthetic process"/>
    <property type="evidence" value="ECO:0007669"/>
    <property type="project" value="UniProtKB-UniRule"/>
</dbReference>
<dbReference type="Pfam" id="PF01225">
    <property type="entry name" value="Mur_ligase"/>
    <property type="match status" value="1"/>
</dbReference>
<keyword evidence="15" id="KW-0812">Transmembrane</keyword>
<dbReference type="RefSeq" id="WP_146896898.1">
    <property type="nucleotide sequence ID" value="NZ_BJYS01000009.1"/>
</dbReference>
<evidence type="ECO:0000313" key="20">
    <source>
        <dbReference type="Proteomes" id="UP000321532"/>
    </source>
</evidence>
<dbReference type="Proteomes" id="UP000321532">
    <property type="component" value="Unassembled WGS sequence"/>
</dbReference>